<dbReference type="OrthoDB" id="6540189at2"/>
<name>A0A0H3F4G5_RAHSY</name>
<dbReference type="Proteomes" id="UP000007257">
    <property type="component" value="Chromosome"/>
</dbReference>
<dbReference type="EMBL" id="CP002505">
    <property type="protein sequence ID" value="ADW72090.1"/>
    <property type="molecule type" value="Genomic_DNA"/>
</dbReference>
<dbReference type="Gene3D" id="3.30.1660.10">
    <property type="entry name" value="Flavin-binding protein dodecin"/>
    <property type="match status" value="1"/>
</dbReference>
<dbReference type="eggNOG" id="ENOG5032U8D">
    <property type="taxonomic scope" value="Bacteria"/>
</dbReference>
<sequence length="90" mass="9522" precursor="true">MKIITTITTIAALSLLSVVSFGASAAQLVTNQQAENLQPMGMVSVSGVNGVPMDIRQQLSDKAESKGAKSFRVIEAHNDGAYHATAEIYQ</sequence>
<evidence type="ECO:0000313" key="5">
    <source>
        <dbReference type="Proteomes" id="UP000007257"/>
    </source>
</evidence>
<dbReference type="PANTHER" id="PTHR34156:SF5">
    <property type="entry name" value="OUTER MEMBRANE PROTEIN"/>
    <property type="match status" value="1"/>
</dbReference>
<feature type="chain" id="PRO_5002608720" description="YdgH/BhsA/McbA-like domain-containing protein" evidence="2">
    <location>
        <begin position="26"/>
        <end position="90"/>
    </location>
</feature>
<dbReference type="RefSeq" id="WP_013573796.1">
    <property type="nucleotide sequence ID" value="NC_015061.1"/>
</dbReference>
<proteinExistence type="predicted"/>
<dbReference type="NCBIfam" id="NF033776">
    <property type="entry name" value="stress_YhcN"/>
    <property type="match status" value="1"/>
</dbReference>
<organism evidence="4 5">
    <name type="scientific">Rahnella sp. (strain Y9602)</name>
    <dbReference type="NCBI Taxonomy" id="2703885"/>
    <lineage>
        <taxon>Bacteria</taxon>
        <taxon>Pseudomonadati</taxon>
        <taxon>Pseudomonadota</taxon>
        <taxon>Gammaproteobacteria</taxon>
        <taxon>Enterobacterales</taxon>
        <taxon>Yersiniaceae</taxon>
        <taxon>Rahnella</taxon>
    </lineage>
</organism>
<reference evidence="5" key="1">
    <citation type="submission" date="2011-01" db="EMBL/GenBank/DDBJ databases">
        <title>Complete sequence of chromosome of Rahnella sp. Y9602.</title>
        <authorList>
            <consortium name="US DOE Joint Genome Institute"/>
            <person name="Lucas S."/>
            <person name="Copeland A."/>
            <person name="Lapidus A."/>
            <person name="Cheng J.-F."/>
            <person name="Goodwin L."/>
            <person name="Pitluck S."/>
            <person name="Lu M."/>
            <person name="Detter J.C."/>
            <person name="Han C."/>
            <person name="Tapia R."/>
            <person name="Land M."/>
            <person name="Hauser L."/>
            <person name="Kyrpides N."/>
            <person name="Ivanova N."/>
            <person name="Ovchinnikova G."/>
            <person name="Pagani I."/>
            <person name="Sobecky P.A."/>
            <person name="Martinez R.J."/>
            <person name="Woyke T."/>
        </authorList>
    </citation>
    <scope>NUCLEOTIDE SEQUENCE [LARGE SCALE GENOMIC DNA]</scope>
    <source>
        <strain evidence="5">Y9602</strain>
    </source>
</reference>
<feature type="signal peptide" evidence="2">
    <location>
        <begin position="1"/>
        <end position="25"/>
    </location>
</feature>
<protein>
    <recommendedName>
        <fullName evidence="3">YdgH/BhsA/McbA-like domain-containing protein</fullName>
    </recommendedName>
</protein>
<dbReference type="InterPro" id="IPR025543">
    <property type="entry name" value="Dodecin-like"/>
</dbReference>
<dbReference type="HOGENOM" id="CLU_158602_1_2_6"/>
<evidence type="ECO:0000256" key="2">
    <source>
        <dbReference type="SAM" id="SignalP"/>
    </source>
</evidence>
<dbReference type="PANTHER" id="PTHR34156">
    <property type="entry name" value="OUTER MEMBRANE PROTEIN-RELATED-RELATED"/>
    <property type="match status" value="1"/>
</dbReference>
<evidence type="ECO:0000259" key="3">
    <source>
        <dbReference type="Pfam" id="PF07338"/>
    </source>
</evidence>
<dbReference type="InterPro" id="IPR047775">
    <property type="entry name" value="Stress_YhcN-like"/>
</dbReference>
<gene>
    <name evidence="4" type="ordered locus">Rahaq_0461</name>
</gene>
<dbReference type="KEGG" id="rah:Rahaq_0461"/>
<reference evidence="4 5" key="2">
    <citation type="journal article" date="2012" name="J. Bacteriol.">
        <title>Complete Genome Sequence of Rahnella sp. Strain Y9602, a Gammaproteobacterium Isolate from Metal- and Radionuclide-Contaminated Soil.</title>
        <authorList>
            <person name="Martinez R.J."/>
            <person name="Bruce D."/>
            <person name="Detter C."/>
            <person name="Goodwin L.A."/>
            <person name="Han J."/>
            <person name="Han C.S."/>
            <person name="Held B."/>
            <person name="Land M.L."/>
            <person name="Mikhailova N."/>
            <person name="Nolan M."/>
            <person name="Pennacchio L."/>
            <person name="Pitluck S."/>
            <person name="Tapia R."/>
            <person name="Woyke T."/>
            <person name="Sobecky P.A."/>
        </authorList>
    </citation>
    <scope>NUCLEOTIDE SEQUENCE [LARGE SCALE GENOMIC DNA]</scope>
    <source>
        <strain evidence="4 5">Y9602</strain>
    </source>
</reference>
<dbReference type="InterPro" id="IPR036275">
    <property type="entry name" value="YdgH-like_sf"/>
</dbReference>
<evidence type="ECO:0000313" key="4">
    <source>
        <dbReference type="EMBL" id="ADW72090.1"/>
    </source>
</evidence>
<accession>A0A0H3F4G5</accession>
<feature type="domain" description="YdgH/BhsA/McbA-like" evidence="3">
    <location>
        <begin position="37"/>
        <end position="90"/>
    </location>
</feature>
<keyword evidence="1 2" id="KW-0732">Signal</keyword>
<dbReference type="InterPro" id="IPR010854">
    <property type="entry name" value="YdgH/BhsA/McbA-like_dom"/>
</dbReference>
<dbReference type="SUPFAM" id="SSF159871">
    <property type="entry name" value="YdgH-like"/>
    <property type="match status" value="1"/>
</dbReference>
<dbReference type="Pfam" id="PF07338">
    <property type="entry name" value="YdgH_BhsA-like"/>
    <property type="match status" value="1"/>
</dbReference>
<dbReference type="AlphaFoldDB" id="A0A0H3F4G5"/>
<evidence type="ECO:0000256" key="1">
    <source>
        <dbReference type="ARBA" id="ARBA00022729"/>
    </source>
</evidence>
<dbReference type="InterPro" id="IPR051096">
    <property type="entry name" value="BhsA/McbA_stress_biofilm_assoc"/>
</dbReference>